<evidence type="ECO:0000259" key="8">
    <source>
        <dbReference type="Pfam" id="PF05504"/>
    </source>
</evidence>
<dbReference type="OrthoDB" id="2569624at2"/>
<evidence type="ECO:0000256" key="7">
    <source>
        <dbReference type="ARBA" id="ARBA00023288"/>
    </source>
</evidence>
<dbReference type="PANTHER" id="PTHR35789">
    <property type="entry name" value="SPORE GERMINATION PROTEIN B3"/>
    <property type="match status" value="1"/>
</dbReference>
<dbReference type="eggNOG" id="ENOG502Z8GN">
    <property type="taxonomic scope" value="Bacteria"/>
</dbReference>
<comment type="similarity">
    <text evidence="2">Belongs to the GerABKC lipoprotein family.</text>
</comment>
<dbReference type="Gene3D" id="3.30.300.210">
    <property type="entry name" value="Nutrient germinant receptor protein C, domain 3"/>
    <property type="match status" value="1"/>
</dbReference>
<feature type="domain" description="Spore germination protein N-terminal" evidence="9">
    <location>
        <begin position="19"/>
        <end position="203"/>
    </location>
</feature>
<evidence type="ECO:0000256" key="2">
    <source>
        <dbReference type="ARBA" id="ARBA00007886"/>
    </source>
</evidence>
<keyword evidence="7" id="KW-0449">Lipoprotein</keyword>
<comment type="caution">
    <text evidence="10">The sequence shown here is derived from an EMBL/GenBank/DDBJ whole genome shotgun (WGS) entry which is preliminary data.</text>
</comment>
<dbReference type="RefSeq" id="WP_008908229.1">
    <property type="nucleotide sequence ID" value="NZ_CAKP01000042.1"/>
</dbReference>
<evidence type="ECO:0000313" key="10">
    <source>
        <dbReference type="EMBL" id="CCJ32955.1"/>
    </source>
</evidence>
<dbReference type="PROSITE" id="PS51257">
    <property type="entry name" value="PROKAR_LIPOPROTEIN"/>
    <property type="match status" value="1"/>
</dbReference>
<reference evidence="10 11" key="1">
    <citation type="journal article" date="2011" name="J. Bacteriol.">
        <title>Draft genome sequence of Caloramator australicus strain RC3T, a thermoanaerobe from the Great Artesian Basin of Australia.</title>
        <authorList>
            <person name="Ogg C.D."/>
            <person name="Patel B.K.C."/>
        </authorList>
    </citation>
    <scope>NUCLEOTIDE SEQUENCE [LARGE SCALE GENOMIC DNA]</scope>
    <source>
        <strain evidence="10 11">RC3</strain>
    </source>
</reference>
<evidence type="ECO:0000256" key="6">
    <source>
        <dbReference type="ARBA" id="ARBA00023139"/>
    </source>
</evidence>
<keyword evidence="5" id="KW-0472">Membrane</keyword>
<dbReference type="InterPro" id="IPR038501">
    <property type="entry name" value="Spore_GerAC_C_sf"/>
</dbReference>
<dbReference type="Pfam" id="PF25198">
    <property type="entry name" value="Spore_GerAC_N"/>
    <property type="match status" value="1"/>
</dbReference>
<keyword evidence="11" id="KW-1185">Reference proteome</keyword>
<dbReference type="Proteomes" id="UP000007652">
    <property type="component" value="Unassembled WGS sequence"/>
</dbReference>
<evidence type="ECO:0000256" key="5">
    <source>
        <dbReference type="ARBA" id="ARBA00023136"/>
    </source>
</evidence>
<dbReference type="GO" id="GO:0009847">
    <property type="term" value="P:spore germination"/>
    <property type="evidence" value="ECO:0007669"/>
    <property type="project" value="InterPro"/>
</dbReference>
<organism evidence="10 11">
    <name type="scientific">Caloramator australicus RC3</name>
    <dbReference type="NCBI Taxonomy" id="857293"/>
    <lineage>
        <taxon>Bacteria</taxon>
        <taxon>Bacillati</taxon>
        <taxon>Bacillota</taxon>
        <taxon>Clostridia</taxon>
        <taxon>Eubacteriales</taxon>
        <taxon>Clostridiaceae</taxon>
        <taxon>Caloramator</taxon>
    </lineage>
</organism>
<dbReference type="NCBIfam" id="TIGR02887">
    <property type="entry name" value="spore_ger_x_C"/>
    <property type="match status" value="1"/>
</dbReference>
<dbReference type="PANTHER" id="PTHR35789:SF1">
    <property type="entry name" value="SPORE GERMINATION PROTEIN B3"/>
    <property type="match status" value="1"/>
</dbReference>
<name>I7LG29_9CLOT</name>
<dbReference type="InterPro" id="IPR057336">
    <property type="entry name" value="GerAC_N"/>
</dbReference>
<dbReference type="GO" id="GO:0016020">
    <property type="term" value="C:membrane"/>
    <property type="evidence" value="ECO:0007669"/>
    <property type="project" value="UniProtKB-SubCell"/>
</dbReference>
<evidence type="ECO:0000313" key="11">
    <source>
        <dbReference type="Proteomes" id="UP000007652"/>
    </source>
</evidence>
<keyword evidence="6" id="KW-0564">Palmitate</keyword>
<dbReference type="InterPro" id="IPR046953">
    <property type="entry name" value="Spore_GerAC-like_C"/>
</dbReference>
<accession>I7LG29</accession>
<evidence type="ECO:0000256" key="3">
    <source>
        <dbReference type="ARBA" id="ARBA00022544"/>
    </source>
</evidence>
<dbReference type="AlphaFoldDB" id="I7LG29"/>
<protein>
    <submittedName>
        <fullName evidence="10">Germination protein, Ger(X)C family</fullName>
    </submittedName>
</protein>
<dbReference type="EMBL" id="CAKP01000042">
    <property type="protein sequence ID" value="CCJ32955.1"/>
    <property type="molecule type" value="Genomic_DNA"/>
</dbReference>
<proteinExistence type="inferred from homology"/>
<sequence length="378" mass="43897">MKRIIMLLLVPLILTGCWDKTEIEDRMFIYAIAVNKVEDKKSESDLKPFYEFQNQNLEVTFLVPNPSKIQGGESDVLEEITVSAQDLPEAVGMIRKKQNREPFFGHEKLLILGEKLLRDEESSKEVLDWIDRDPKKNRSAFVVATKDIKELIGVNPKLEKLLPSYITGILKNDTVVATMISVSLNEFLGNIKSSGMAMIPIIKRQKDEIAIKNVALIKDFKYLGELDDRYIRGYSIINNKLDEGKKLFNYKGNIVSYNITSSSAKIKLNEENGRLVFTVDVEMEGDIEDYLINEDILKSDIIRDLQDSISKQFEIELKEVVRHFQEDIGFDYLNLKSWTKKHKYNLFKKYEKNWDEAFRNAKFNFKVKSYIRRVGVIR</sequence>
<comment type="subcellular location">
    <subcellularLocation>
        <location evidence="1">Membrane</location>
        <topology evidence="1">Lipid-anchor</topology>
    </subcellularLocation>
</comment>
<evidence type="ECO:0000256" key="1">
    <source>
        <dbReference type="ARBA" id="ARBA00004635"/>
    </source>
</evidence>
<gene>
    <name evidence="10" type="ORF">CAAU_0871</name>
</gene>
<keyword evidence="4" id="KW-0732">Signal</keyword>
<dbReference type="Pfam" id="PF05504">
    <property type="entry name" value="Spore_GerAC"/>
    <property type="match status" value="1"/>
</dbReference>
<dbReference type="InterPro" id="IPR008844">
    <property type="entry name" value="Spore_GerAC-like"/>
</dbReference>
<dbReference type="STRING" id="857293.CAAU_0871"/>
<feature type="domain" description="Spore germination GerAC-like C-terminal" evidence="8">
    <location>
        <begin position="213"/>
        <end position="375"/>
    </location>
</feature>
<evidence type="ECO:0000259" key="9">
    <source>
        <dbReference type="Pfam" id="PF25198"/>
    </source>
</evidence>
<evidence type="ECO:0000256" key="4">
    <source>
        <dbReference type="ARBA" id="ARBA00022729"/>
    </source>
</evidence>
<keyword evidence="3" id="KW-0309">Germination</keyword>